<dbReference type="EMBL" id="GL629997">
    <property type="protein sequence ID" value="EFW99222.1"/>
    <property type="molecule type" value="Genomic_DNA"/>
</dbReference>
<sequence>MLRPRHYSYECKVTPQERPYKARPSRSQQLRNPKLVPKLHEDTFNALQIKEGVADQELAKREAERAKTQKHGDKEGNKSSETKRGRQRSTLDLPCLPFPFAIRVSRQSSRAV</sequence>
<keyword evidence="3" id="KW-1185">Reference proteome</keyword>
<accession>F0XSL9</accession>
<evidence type="ECO:0000313" key="2">
    <source>
        <dbReference type="EMBL" id="EFW99222.1"/>
    </source>
</evidence>
<feature type="region of interest" description="Disordered" evidence="1">
    <location>
        <begin position="1"/>
        <end position="92"/>
    </location>
</feature>
<dbReference type="eggNOG" id="ENOG502R9PQ">
    <property type="taxonomic scope" value="Eukaryota"/>
</dbReference>
<proteinExistence type="predicted"/>
<evidence type="ECO:0000313" key="3">
    <source>
        <dbReference type="Proteomes" id="UP000007796"/>
    </source>
</evidence>
<feature type="compositionally biased region" description="Basic and acidic residues" evidence="1">
    <location>
        <begin position="57"/>
        <end position="84"/>
    </location>
</feature>
<name>F0XSL9_GROCL</name>
<gene>
    <name evidence="2" type="ORF">CMQ_5643</name>
</gene>
<dbReference type="GeneID" id="25978988"/>
<dbReference type="HOGENOM" id="CLU_2146133_0_0_1"/>
<dbReference type="AlphaFoldDB" id="F0XSL9"/>
<dbReference type="Pfam" id="PF13917">
    <property type="entry name" value="zf-CCHC_3"/>
    <property type="match status" value="1"/>
</dbReference>
<dbReference type="Proteomes" id="UP000007796">
    <property type="component" value="Unassembled WGS sequence"/>
</dbReference>
<dbReference type="InParanoid" id="F0XSL9"/>
<reference evidence="2 3" key="1">
    <citation type="journal article" date="2011" name="Proc. Natl. Acad. Sci. U.S.A.">
        <title>Genome and transcriptome analyses of the mountain pine beetle-fungal symbiont Grosmannia clavigera, a lodgepole pine pathogen.</title>
        <authorList>
            <person name="DiGuistini S."/>
            <person name="Wang Y."/>
            <person name="Liao N.Y."/>
            <person name="Taylor G."/>
            <person name="Tanguay P."/>
            <person name="Feau N."/>
            <person name="Henrissat B."/>
            <person name="Chan S.K."/>
            <person name="Hesse-Orce U."/>
            <person name="Alamouti S.M."/>
            <person name="Tsui C.K.M."/>
            <person name="Docking R.T."/>
            <person name="Levasseur A."/>
            <person name="Haridas S."/>
            <person name="Robertson G."/>
            <person name="Birol I."/>
            <person name="Holt R.A."/>
            <person name="Marra M.A."/>
            <person name="Hamelin R.C."/>
            <person name="Hirst M."/>
            <person name="Jones S.J.M."/>
            <person name="Bohlmann J."/>
            <person name="Breuil C."/>
        </authorList>
    </citation>
    <scope>NUCLEOTIDE SEQUENCE [LARGE SCALE GENOMIC DNA]</scope>
    <source>
        <strain evidence="3">kw1407 / UAMH 11150</strain>
    </source>
</reference>
<dbReference type="RefSeq" id="XP_014168705.1">
    <property type="nucleotide sequence ID" value="XM_014313230.1"/>
</dbReference>
<organism evidence="3">
    <name type="scientific">Grosmannia clavigera (strain kw1407 / UAMH 11150)</name>
    <name type="common">Blue stain fungus</name>
    <name type="synonym">Graphiocladiella clavigera</name>
    <dbReference type="NCBI Taxonomy" id="655863"/>
    <lineage>
        <taxon>Eukaryota</taxon>
        <taxon>Fungi</taxon>
        <taxon>Dikarya</taxon>
        <taxon>Ascomycota</taxon>
        <taxon>Pezizomycotina</taxon>
        <taxon>Sordariomycetes</taxon>
        <taxon>Sordariomycetidae</taxon>
        <taxon>Ophiostomatales</taxon>
        <taxon>Ophiostomataceae</taxon>
        <taxon>Leptographium</taxon>
    </lineage>
</organism>
<protein>
    <submittedName>
        <fullName evidence="2">Uncharacterized protein</fullName>
    </submittedName>
</protein>
<evidence type="ECO:0000256" key="1">
    <source>
        <dbReference type="SAM" id="MobiDB-lite"/>
    </source>
</evidence>
<dbReference type="OrthoDB" id="437973at2759"/>
<dbReference type="STRING" id="655863.F0XSL9"/>